<dbReference type="Gene3D" id="3.60.15.10">
    <property type="entry name" value="Ribonuclease Z/Hydroxyacylglutathione hydrolase-like"/>
    <property type="match status" value="1"/>
</dbReference>
<dbReference type="CDD" id="cd07725">
    <property type="entry name" value="TTHA1429-like_MBL-fold"/>
    <property type="match status" value="1"/>
</dbReference>
<reference evidence="5 6" key="1">
    <citation type="submission" date="2018-09" db="EMBL/GenBank/DDBJ databases">
        <title>Cohnella cavernae sp. nov., isolated from a karst cave.</title>
        <authorList>
            <person name="Zhu H."/>
        </authorList>
    </citation>
    <scope>NUCLEOTIDE SEQUENCE [LARGE SCALE GENOMIC DNA]</scope>
    <source>
        <strain evidence="5 6">K2E09-144</strain>
    </source>
</reference>
<dbReference type="GO" id="GO:0016787">
    <property type="term" value="F:hydrolase activity"/>
    <property type="evidence" value="ECO:0007669"/>
    <property type="project" value="UniProtKB-KW"/>
</dbReference>
<dbReference type="SMART" id="SM00849">
    <property type="entry name" value="Lactamase_B"/>
    <property type="match status" value="1"/>
</dbReference>
<comment type="function">
    <text evidence="2">Counteracts the endogenous Pycsar antiviral defense system. Phosphodiesterase that enables metal-dependent hydrolysis of host cyclic nucleotide Pycsar defense signals such as cCMP and cUMP.</text>
</comment>
<dbReference type="PANTHER" id="PTHR23131:SF4">
    <property type="entry name" value="METALLO-BETA-LACTAMASE SUPERFAMILY POTEIN"/>
    <property type="match status" value="1"/>
</dbReference>
<accession>A0A398CRZ7</accession>
<evidence type="ECO:0000313" key="6">
    <source>
        <dbReference type="Proteomes" id="UP000266340"/>
    </source>
</evidence>
<dbReference type="SUPFAM" id="SSF56281">
    <property type="entry name" value="Metallo-hydrolase/oxidoreductase"/>
    <property type="match status" value="1"/>
</dbReference>
<dbReference type="Pfam" id="PF00753">
    <property type="entry name" value="Lactamase_B"/>
    <property type="match status" value="1"/>
</dbReference>
<dbReference type="AlphaFoldDB" id="A0A398CRZ7"/>
<evidence type="ECO:0000256" key="1">
    <source>
        <dbReference type="ARBA" id="ARBA00034221"/>
    </source>
</evidence>
<dbReference type="RefSeq" id="WP_119147408.1">
    <property type="nucleotide sequence ID" value="NZ_QXJM01000009.1"/>
</dbReference>
<dbReference type="InterPro" id="IPR036388">
    <property type="entry name" value="WH-like_DNA-bd_sf"/>
</dbReference>
<keyword evidence="6" id="KW-1185">Reference proteome</keyword>
<dbReference type="InterPro" id="IPR036866">
    <property type="entry name" value="RibonucZ/Hydroxyglut_hydro"/>
</dbReference>
<comment type="catalytic activity">
    <reaction evidence="3">
        <text>3',5'-cyclic UMP + H2O = UMP + H(+)</text>
        <dbReference type="Rhea" id="RHEA:70575"/>
        <dbReference type="ChEBI" id="CHEBI:15377"/>
        <dbReference type="ChEBI" id="CHEBI:15378"/>
        <dbReference type="ChEBI" id="CHEBI:57865"/>
        <dbReference type="ChEBI" id="CHEBI:184387"/>
    </reaction>
    <physiologicalReaction direction="left-to-right" evidence="3">
        <dbReference type="Rhea" id="RHEA:70576"/>
    </physiologicalReaction>
</comment>
<gene>
    <name evidence="5" type="ORF">D3H35_01060</name>
</gene>
<proteinExistence type="predicted"/>
<dbReference type="InterPro" id="IPR001279">
    <property type="entry name" value="Metallo-B-lactamas"/>
</dbReference>
<dbReference type="OrthoDB" id="9761531at2"/>
<sequence>MSDLSPIWTEHAHGWLQVKIPLPFSLKWVNSYLLPGDAGWTMIDPGLRTEEAIACWDSVLDQVGIDWSGISSIVVTHHHPDHYGLAGLAQMRSGAPIWMSQTAMKTARRLWGKDETFSAELTEAFVKHGLPSELEQSMLEHMTGFRRRCRLGPERPDIRILEPGTEFKMAGAIWEIIGGEGHAPGHVSLLDRRRRLLLCGDQVLPQITPNIGWMPGGDPDPLGSYLQTLRSMLGLPVDIAFPGHRDPFSRFDERVLEIAAHHDRRLSHMLELVGDGSISTFELCEATFGARLRGNIHNLRFALAETIAHAVYLEKSGKLIRAADFDGSIIRFRKA</sequence>
<dbReference type="Gene3D" id="1.10.10.10">
    <property type="entry name" value="Winged helix-like DNA-binding domain superfamily/Winged helix DNA-binding domain"/>
    <property type="match status" value="1"/>
</dbReference>
<dbReference type="PANTHER" id="PTHR23131">
    <property type="entry name" value="ENDORIBONUCLEASE LACTB2"/>
    <property type="match status" value="1"/>
</dbReference>
<evidence type="ECO:0000259" key="4">
    <source>
        <dbReference type="SMART" id="SM00849"/>
    </source>
</evidence>
<dbReference type="Proteomes" id="UP000266340">
    <property type="component" value="Unassembled WGS sequence"/>
</dbReference>
<dbReference type="InterPro" id="IPR050662">
    <property type="entry name" value="Sec-metab_biosynth-thioest"/>
</dbReference>
<comment type="caution">
    <text evidence="5">The sequence shown here is derived from an EMBL/GenBank/DDBJ whole genome shotgun (WGS) entry which is preliminary data.</text>
</comment>
<evidence type="ECO:0000256" key="3">
    <source>
        <dbReference type="ARBA" id="ARBA00048505"/>
    </source>
</evidence>
<feature type="domain" description="Metallo-beta-lactamase" evidence="4">
    <location>
        <begin position="28"/>
        <end position="244"/>
    </location>
</feature>
<evidence type="ECO:0000313" key="5">
    <source>
        <dbReference type="EMBL" id="RIE05323.1"/>
    </source>
</evidence>
<protein>
    <submittedName>
        <fullName evidence="5">MBL fold metallo-hydrolase</fullName>
    </submittedName>
</protein>
<name>A0A398CRZ7_9BACL</name>
<dbReference type="EMBL" id="QXJM01000009">
    <property type="protein sequence ID" value="RIE05323.1"/>
    <property type="molecule type" value="Genomic_DNA"/>
</dbReference>
<keyword evidence="5" id="KW-0378">Hydrolase</keyword>
<organism evidence="5 6">
    <name type="scientific">Cohnella faecalis</name>
    <dbReference type="NCBI Taxonomy" id="2315694"/>
    <lineage>
        <taxon>Bacteria</taxon>
        <taxon>Bacillati</taxon>
        <taxon>Bacillota</taxon>
        <taxon>Bacilli</taxon>
        <taxon>Bacillales</taxon>
        <taxon>Paenibacillaceae</taxon>
        <taxon>Cohnella</taxon>
    </lineage>
</organism>
<evidence type="ECO:0000256" key="2">
    <source>
        <dbReference type="ARBA" id="ARBA00034301"/>
    </source>
</evidence>
<comment type="catalytic activity">
    <reaction evidence="1">
        <text>3',5'-cyclic CMP + H2O = CMP + H(+)</text>
        <dbReference type="Rhea" id="RHEA:72675"/>
        <dbReference type="ChEBI" id="CHEBI:15377"/>
        <dbReference type="ChEBI" id="CHEBI:15378"/>
        <dbReference type="ChEBI" id="CHEBI:58003"/>
        <dbReference type="ChEBI" id="CHEBI:60377"/>
    </reaction>
    <physiologicalReaction direction="left-to-right" evidence="1">
        <dbReference type="Rhea" id="RHEA:72676"/>
    </physiologicalReaction>
</comment>